<gene>
    <name evidence="2" type="ORF">METZ01_LOCUS122749</name>
</gene>
<feature type="coiled-coil region" evidence="1">
    <location>
        <begin position="44"/>
        <end position="78"/>
    </location>
</feature>
<sequence>MAIGKFTTAVRAAKALKSMLPDSFFEDMKKYVDTQVQSVIGKMNLVSREEYEEQNKQLHQLREKIETLEQSVEKFQEQTKNKT</sequence>
<evidence type="ECO:0000313" key="2">
    <source>
        <dbReference type="EMBL" id="SVA69895.1"/>
    </source>
</evidence>
<evidence type="ECO:0000256" key="1">
    <source>
        <dbReference type="SAM" id="Coils"/>
    </source>
</evidence>
<evidence type="ECO:0008006" key="3">
    <source>
        <dbReference type="Google" id="ProtNLM"/>
    </source>
</evidence>
<reference evidence="2" key="1">
    <citation type="submission" date="2018-05" db="EMBL/GenBank/DDBJ databases">
        <authorList>
            <person name="Lanie J.A."/>
            <person name="Ng W.-L."/>
            <person name="Kazmierczak K.M."/>
            <person name="Andrzejewski T.M."/>
            <person name="Davidsen T.M."/>
            <person name="Wayne K.J."/>
            <person name="Tettelin H."/>
            <person name="Glass J.I."/>
            <person name="Rusch D."/>
            <person name="Podicherti R."/>
            <person name="Tsui H.-C.T."/>
            <person name="Winkler M.E."/>
        </authorList>
    </citation>
    <scope>NUCLEOTIDE SEQUENCE</scope>
</reference>
<dbReference type="AlphaFoldDB" id="A0A381XYU7"/>
<accession>A0A381XYU7</accession>
<dbReference type="InterPro" id="IPR007475">
    <property type="entry name" value="UbiK"/>
</dbReference>
<proteinExistence type="predicted"/>
<dbReference type="Pfam" id="PF04380">
    <property type="entry name" value="BMFP"/>
    <property type="match status" value="1"/>
</dbReference>
<protein>
    <recommendedName>
        <fullName evidence="3">Accessory factor UbiK family protein</fullName>
    </recommendedName>
</protein>
<organism evidence="2">
    <name type="scientific">marine metagenome</name>
    <dbReference type="NCBI Taxonomy" id="408172"/>
    <lineage>
        <taxon>unclassified sequences</taxon>
        <taxon>metagenomes</taxon>
        <taxon>ecological metagenomes</taxon>
    </lineage>
</organism>
<name>A0A381XYU7_9ZZZZ</name>
<keyword evidence="1" id="KW-0175">Coiled coil</keyword>
<dbReference type="EMBL" id="UINC01016863">
    <property type="protein sequence ID" value="SVA69895.1"/>
    <property type="molecule type" value="Genomic_DNA"/>
</dbReference>